<dbReference type="EMBL" id="MHNI01000013">
    <property type="protein sequence ID" value="OGZ42801.1"/>
    <property type="molecule type" value="Genomic_DNA"/>
</dbReference>
<evidence type="ECO:0000313" key="1">
    <source>
        <dbReference type="EMBL" id="OGZ42801.1"/>
    </source>
</evidence>
<protein>
    <submittedName>
        <fullName evidence="1">Uncharacterized protein</fullName>
    </submittedName>
</protein>
<gene>
    <name evidence="1" type="ORF">A2W41_00580</name>
</gene>
<reference evidence="1 2" key="1">
    <citation type="journal article" date="2016" name="Nat. Commun.">
        <title>Thousands of microbial genomes shed light on interconnected biogeochemical processes in an aquifer system.</title>
        <authorList>
            <person name="Anantharaman K."/>
            <person name="Brown C.T."/>
            <person name="Hug L.A."/>
            <person name="Sharon I."/>
            <person name="Castelle C.J."/>
            <person name="Probst A.J."/>
            <person name="Thomas B.C."/>
            <person name="Singh A."/>
            <person name="Wilkins M.J."/>
            <person name="Karaoz U."/>
            <person name="Brodie E.L."/>
            <person name="Williams K.H."/>
            <person name="Hubbard S.S."/>
            <person name="Banfield J.F."/>
        </authorList>
    </citation>
    <scope>NUCLEOTIDE SEQUENCE [LARGE SCALE GENOMIC DNA]</scope>
</reference>
<accession>A0A1G2FZ07</accession>
<comment type="caution">
    <text evidence="1">The sequence shown here is derived from an EMBL/GenBank/DDBJ whole genome shotgun (WGS) entry which is preliminary data.</text>
</comment>
<name>A0A1G2FZ07_9BACT</name>
<dbReference type="AlphaFoldDB" id="A0A1G2FZ07"/>
<sequence>MLKYIRWLFWKRRAKRAIGKGLTTRCILCDDFIFPGQFVAVCAGEIEENDRLVHAGFHFTLRAQNFFCETATVGIGWWNGKRVVGWKETIAKTHSVPIR</sequence>
<dbReference type="Proteomes" id="UP000176700">
    <property type="component" value="Unassembled WGS sequence"/>
</dbReference>
<organism evidence="1 2">
    <name type="scientific">Candidatus Ryanbacteria bacterium RIFCSPHIGHO2_01_45_13</name>
    <dbReference type="NCBI Taxonomy" id="1802112"/>
    <lineage>
        <taxon>Bacteria</taxon>
        <taxon>Candidatus Ryaniibacteriota</taxon>
    </lineage>
</organism>
<evidence type="ECO:0000313" key="2">
    <source>
        <dbReference type="Proteomes" id="UP000176700"/>
    </source>
</evidence>
<proteinExistence type="predicted"/>